<sequence length="294" mass="34477">MPYNTIYRASLYWMLFSPGKLIFKLAKSVWSIRHRCHLLTLIIRAKKNCVGYFEAEEPRRKSPGRPRKYGEQIKIYEWFEHLELFERLECTIYGKVEVVSITSLDLLWKPTAGLIRFVLAVTKRGLVILMCSDLNQDTVGALELYCARVRIETMFDMLKNLMGVFRYRFWTEGLPRHSRKPRKNKFLKKPMSSNQIKKVKCCFALYERFVMTGAIALGLLQLVSVKYEISVWKEFKGYLRTKSRNLPSERTVKFVVANLLVRDLFSLTPGAVIHKIQEYVFKKNAVEPECQEPI</sequence>
<evidence type="ECO:0000313" key="1">
    <source>
        <dbReference type="EMBL" id="CCK80255.1"/>
    </source>
</evidence>
<dbReference type="AlphaFoldDB" id="K0NH13"/>
<dbReference type="HOGENOM" id="CLU_082363_0_0_7"/>
<dbReference type="KEGG" id="dto:TOL2_C20940"/>
<dbReference type="STRING" id="651182.TOL2_C20940"/>
<reference evidence="1 2" key="1">
    <citation type="journal article" date="2013" name="Environ. Microbiol.">
        <title>Complete genome, catabolic sub-proteomes and key-metabolites of Desulfobacula toluolica Tol2, a marine, aromatic compound-degrading, sulfate-reducing bacterium.</title>
        <authorList>
            <person name="Wohlbrand L."/>
            <person name="Jacob J.H."/>
            <person name="Kube M."/>
            <person name="Mussmann M."/>
            <person name="Jarling R."/>
            <person name="Beck A."/>
            <person name="Amann R."/>
            <person name="Wilkes H."/>
            <person name="Reinhardt R."/>
            <person name="Rabus R."/>
        </authorList>
    </citation>
    <scope>NUCLEOTIDE SEQUENCE [LARGE SCALE GENOMIC DNA]</scope>
    <source>
        <strain evidence="2">DSM 7467 / Tol2</strain>
    </source>
</reference>
<evidence type="ECO:0000313" key="2">
    <source>
        <dbReference type="Proteomes" id="UP000007347"/>
    </source>
</evidence>
<dbReference type="Proteomes" id="UP000007347">
    <property type="component" value="Chromosome"/>
</dbReference>
<protein>
    <submittedName>
        <fullName evidence="1">Conserved uncharacterized protein</fullName>
    </submittedName>
</protein>
<keyword evidence="2" id="KW-1185">Reference proteome</keyword>
<name>K0NH13_DESTT</name>
<gene>
    <name evidence="1" type="ordered locus">TOL2_C20940</name>
</gene>
<accession>K0NH13</accession>
<dbReference type="EMBL" id="FO203503">
    <property type="protein sequence ID" value="CCK80255.1"/>
    <property type="molecule type" value="Genomic_DNA"/>
</dbReference>
<organism evidence="1 2">
    <name type="scientific">Desulfobacula toluolica (strain DSM 7467 / Tol2)</name>
    <dbReference type="NCBI Taxonomy" id="651182"/>
    <lineage>
        <taxon>Bacteria</taxon>
        <taxon>Pseudomonadati</taxon>
        <taxon>Thermodesulfobacteriota</taxon>
        <taxon>Desulfobacteria</taxon>
        <taxon>Desulfobacterales</taxon>
        <taxon>Desulfobacteraceae</taxon>
        <taxon>Desulfobacula</taxon>
    </lineage>
</organism>
<proteinExistence type="predicted"/>